<reference evidence="1 2" key="1">
    <citation type="submission" date="2015-03" db="EMBL/GenBank/DDBJ databases">
        <authorList>
            <consortium name="Pathogen Informatics"/>
        </authorList>
    </citation>
    <scope>NUCLEOTIDE SEQUENCE [LARGE SCALE GENOMIC DNA]</scope>
    <source>
        <strain evidence="1 2">C09601061</strain>
    </source>
</reference>
<sequence>MKYRTVCPSGEMNAWATFLNSSDFSTCGGTLKPAIDGCDASLPIAIRKADAWFSPMPMFLVWSTSIWTPSAT</sequence>
<organism evidence="1 2">
    <name type="scientific">Mycobacterium tuberculosis</name>
    <dbReference type="NCBI Taxonomy" id="1773"/>
    <lineage>
        <taxon>Bacteria</taxon>
        <taxon>Bacillati</taxon>
        <taxon>Actinomycetota</taxon>
        <taxon>Actinomycetes</taxon>
        <taxon>Mycobacteriales</taxon>
        <taxon>Mycobacteriaceae</taxon>
        <taxon>Mycobacterium</taxon>
        <taxon>Mycobacterium tuberculosis complex</taxon>
    </lineage>
</organism>
<dbReference type="EMBL" id="CGCX01000657">
    <property type="protein sequence ID" value="CFR81072.1"/>
    <property type="molecule type" value="Genomic_DNA"/>
</dbReference>
<dbReference type="Proteomes" id="UP000046680">
    <property type="component" value="Unassembled WGS sequence"/>
</dbReference>
<proteinExistence type="predicted"/>
<gene>
    <name evidence="1" type="ORF">ERS007657_01902</name>
</gene>
<name>A0A654U0L1_MYCTX</name>
<evidence type="ECO:0000313" key="1">
    <source>
        <dbReference type="EMBL" id="CFR81072.1"/>
    </source>
</evidence>
<accession>A0A654U0L1</accession>
<dbReference type="AlphaFoldDB" id="A0A654U0L1"/>
<protein>
    <submittedName>
        <fullName evidence="1">Uncharacterized protein</fullName>
    </submittedName>
</protein>
<evidence type="ECO:0000313" key="2">
    <source>
        <dbReference type="Proteomes" id="UP000046680"/>
    </source>
</evidence>